<dbReference type="OrthoDB" id="1939300at2759"/>
<accession>A0A2U1PHL5</accession>
<name>A0A2U1PHL5_ARTAN</name>
<dbReference type="AlphaFoldDB" id="A0A2U1PHL5"/>
<proteinExistence type="predicted"/>
<keyword evidence="2" id="KW-1185">Reference proteome</keyword>
<dbReference type="PANTHER" id="PTHR31286:SF180">
    <property type="entry name" value="OS10G0362600 PROTEIN"/>
    <property type="match status" value="1"/>
</dbReference>
<evidence type="ECO:0000313" key="1">
    <source>
        <dbReference type="EMBL" id="PWA85255.1"/>
    </source>
</evidence>
<comment type="caution">
    <text evidence="1">The sequence shown here is derived from an EMBL/GenBank/DDBJ whole genome shotgun (WGS) entry which is preliminary data.</text>
</comment>
<dbReference type="EMBL" id="PKPP01001141">
    <property type="protein sequence ID" value="PWA85255.1"/>
    <property type="molecule type" value="Genomic_DNA"/>
</dbReference>
<protein>
    <submittedName>
        <fullName evidence="1">Uncharacterized protein</fullName>
    </submittedName>
</protein>
<dbReference type="PANTHER" id="PTHR31286">
    <property type="entry name" value="GLYCINE-RICH CELL WALL STRUCTURAL PROTEIN 1.8-LIKE"/>
    <property type="match status" value="1"/>
</dbReference>
<reference evidence="1 2" key="1">
    <citation type="journal article" date="2018" name="Mol. Plant">
        <title>The genome of Artemisia annua provides insight into the evolution of Asteraceae family and artemisinin biosynthesis.</title>
        <authorList>
            <person name="Shen Q."/>
            <person name="Zhang L."/>
            <person name="Liao Z."/>
            <person name="Wang S."/>
            <person name="Yan T."/>
            <person name="Shi P."/>
            <person name="Liu M."/>
            <person name="Fu X."/>
            <person name="Pan Q."/>
            <person name="Wang Y."/>
            <person name="Lv Z."/>
            <person name="Lu X."/>
            <person name="Zhang F."/>
            <person name="Jiang W."/>
            <person name="Ma Y."/>
            <person name="Chen M."/>
            <person name="Hao X."/>
            <person name="Li L."/>
            <person name="Tang Y."/>
            <person name="Lv G."/>
            <person name="Zhou Y."/>
            <person name="Sun X."/>
            <person name="Brodelius P.E."/>
            <person name="Rose J.K.C."/>
            <person name="Tang K."/>
        </authorList>
    </citation>
    <scope>NUCLEOTIDE SEQUENCE [LARGE SCALE GENOMIC DNA]</scope>
    <source>
        <strain evidence="2">cv. Huhao1</strain>
        <tissue evidence="1">Leaf</tissue>
    </source>
</reference>
<evidence type="ECO:0000313" key="2">
    <source>
        <dbReference type="Proteomes" id="UP000245207"/>
    </source>
</evidence>
<dbReference type="Proteomes" id="UP000245207">
    <property type="component" value="Unassembled WGS sequence"/>
</dbReference>
<sequence length="184" mass="21557">MPLWVKMVNVPMEAWSVDGISAMGSSLGTPIVMDNMTAHMCQHGVGRLDYARVLVEFDAAKKLKESISIQYTDKEQNVKGTKEVKVEYDWKPMVEDEGDLCRDKNGKSLSMEENIVKEDEDVDIFIIWQKQEEMVDMFVNNKRIPTDEELETWARYMCEWYKGKWEAKWKSKCPIVGRYKWLND</sequence>
<organism evidence="1 2">
    <name type="scientific">Artemisia annua</name>
    <name type="common">Sweet wormwood</name>
    <dbReference type="NCBI Taxonomy" id="35608"/>
    <lineage>
        <taxon>Eukaryota</taxon>
        <taxon>Viridiplantae</taxon>
        <taxon>Streptophyta</taxon>
        <taxon>Embryophyta</taxon>
        <taxon>Tracheophyta</taxon>
        <taxon>Spermatophyta</taxon>
        <taxon>Magnoliopsida</taxon>
        <taxon>eudicotyledons</taxon>
        <taxon>Gunneridae</taxon>
        <taxon>Pentapetalae</taxon>
        <taxon>asterids</taxon>
        <taxon>campanulids</taxon>
        <taxon>Asterales</taxon>
        <taxon>Asteraceae</taxon>
        <taxon>Asteroideae</taxon>
        <taxon>Anthemideae</taxon>
        <taxon>Artemisiinae</taxon>
        <taxon>Artemisia</taxon>
    </lineage>
</organism>
<gene>
    <name evidence="1" type="ORF">CTI12_AA150870</name>
</gene>
<dbReference type="InterPro" id="IPR040256">
    <property type="entry name" value="At4g02000-like"/>
</dbReference>